<feature type="compositionally biased region" description="Low complexity" evidence="5">
    <location>
        <begin position="404"/>
        <end position="420"/>
    </location>
</feature>
<feature type="domain" description="FAD-dependent oxidoreductase 2 FAD-binding" evidence="6">
    <location>
        <begin position="7"/>
        <end position="453"/>
    </location>
</feature>
<dbReference type="PANTHER" id="PTHR43400:SF7">
    <property type="entry name" value="FAD-DEPENDENT OXIDOREDUCTASE 2 FAD BINDING DOMAIN-CONTAINING PROTEIN"/>
    <property type="match status" value="1"/>
</dbReference>
<evidence type="ECO:0000313" key="7">
    <source>
        <dbReference type="EMBL" id="MEU3782898.1"/>
    </source>
</evidence>
<dbReference type="SUPFAM" id="SSF51905">
    <property type="entry name" value="FAD/NAD(P)-binding domain"/>
    <property type="match status" value="1"/>
</dbReference>
<evidence type="ECO:0000256" key="5">
    <source>
        <dbReference type="SAM" id="MobiDB-lite"/>
    </source>
</evidence>
<feature type="region of interest" description="Disordered" evidence="5">
    <location>
        <begin position="404"/>
        <end position="427"/>
    </location>
</feature>
<dbReference type="InterPro" id="IPR036188">
    <property type="entry name" value="FAD/NAD-bd_sf"/>
</dbReference>
<dbReference type="Gene3D" id="3.50.50.60">
    <property type="entry name" value="FAD/NAD(P)-binding domain"/>
    <property type="match status" value="1"/>
</dbReference>
<dbReference type="Pfam" id="PF00890">
    <property type="entry name" value="FAD_binding_2"/>
    <property type="match status" value="1"/>
</dbReference>
<organism evidence="7 8">
    <name type="scientific">Streptomyces sp. 900129855</name>
    <dbReference type="NCBI Taxonomy" id="3155129"/>
    <lineage>
        <taxon>Bacteria</taxon>
        <taxon>Bacillati</taxon>
        <taxon>Actinomycetota</taxon>
        <taxon>Actinomycetes</taxon>
        <taxon>Kitasatosporales</taxon>
        <taxon>Streptomycetaceae</taxon>
        <taxon>Streptomyces</taxon>
    </lineage>
</organism>
<keyword evidence="8" id="KW-1185">Reference proteome</keyword>
<keyword evidence="4" id="KW-0560">Oxidoreductase</keyword>
<dbReference type="InterPro" id="IPR027477">
    <property type="entry name" value="Succ_DH/fumarate_Rdtase_cat_sf"/>
</dbReference>
<comment type="cofactor">
    <cofactor evidence="1">
        <name>FAD</name>
        <dbReference type="ChEBI" id="CHEBI:57692"/>
    </cofactor>
</comment>
<proteinExistence type="predicted"/>
<dbReference type="EMBL" id="JBEZVE010000010">
    <property type="protein sequence ID" value="MEU3782898.1"/>
    <property type="molecule type" value="Genomic_DNA"/>
</dbReference>
<accession>A0ABV2ZKQ5</accession>
<dbReference type="PRINTS" id="PR00411">
    <property type="entry name" value="PNDRDTASEI"/>
</dbReference>
<dbReference type="Gene3D" id="3.90.700.10">
    <property type="entry name" value="Succinate dehydrogenase/fumarate reductase flavoprotein, catalytic domain"/>
    <property type="match status" value="1"/>
</dbReference>
<dbReference type="Proteomes" id="UP001550739">
    <property type="component" value="Unassembled WGS sequence"/>
</dbReference>
<gene>
    <name evidence="7" type="ORF">AB0E89_20485</name>
</gene>
<evidence type="ECO:0000256" key="1">
    <source>
        <dbReference type="ARBA" id="ARBA00001974"/>
    </source>
</evidence>
<dbReference type="InterPro" id="IPR003953">
    <property type="entry name" value="FAD-dep_OxRdtase_2_FAD-bd"/>
</dbReference>
<keyword evidence="2" id="KW-0285">Flavoprotein</keyword>
<keyword evidence="3" id="KW-0274">FAD</keyword>
<protein>
    <submittedName>
        <fullName evidence="7">FAD-dependent oxidoreductase</fullName>
    </submittedName>
</protein>
<evidence type="ECO:0000256" key="4">
    <source>
        <dbReference type="ARBA" id="ARBA00023002"/>
    </source>
</evidence>
<dbReference type="PANTHER" id="PTHR43400">
    <property type="entry name" value="FUMARATE REDUCTASE"/>
    <property type="match status" value="1"/>
</dbReference>
<sequence length="478" mass="49766">MTAETVDLLVIGGGMAGLTAAAHMAAEGGSVVLVEKAERTGGSARFAGFVWTTPTVEEMRRVNPDGDPALAAALVDGFADGVEWIRSLGVECRPPVPVLGFGRGHQLDTNHYLDTCERLIRRRGQEVLTATGTRSLVTENGAVKGADCLLPDGSVRRIEASWTLLATGGFQGDPSLCAEHVHPRAADIGLRANPHSRGDGLALGRTAGAAFGKKDAGFYGHLMPAGVSLADPARFVDLALYYSEHALLFDTTGERFVDETLGDHLTAMALLERPQGRGLLVADARVHREWISASYVEGIPGVDKFQLCHRAGARSAVADSLTDFASMPEEWGYPGATIRDRIKEFNAGASEGVAATPGRLLDHRPLDEPPFYVVEAAPAITFTFGGLLIDAGAHVLSADPAGLTGPSMGTDSDSDSSMNTGTGGDRVGQGAVPGLLAAGADAGGLYRRAYAGGLAPALVFGLTAARTALTESPTTLAR</sequence>
<reference evidence="7 8" key="1">
    <citation type="submission" date="2024-06" db="EMBL/GenBank/DDBJ databases">
        <title>The Natural Products Discovery Center: Release of the First 8490 Sequenced Strains for Exploring Actinobacteria Biosynthetic Diversity.</title>
        <authorList>
            <person name="Kalkreuter E."/>
            <person name="Kautsar S.A."/>
            <person name="Yang D."/>
            <person name="Bader C.D."/>
            <person name="Teijaro C.N."/>
            <person name="Fluegel L."/>
            <person name="Davis C.M."/>
            <person name="Simpson J.R."/>
            <person name="Lauterbach L."/>
            <person name="Steele A.D."/>
            <person name="Gui C."/>
            <person name="Meng S."/>
            <person name="Li G."/>
            <person name="Viehrig K."/>
            <person name="Ye F."/>
            <person name="Su P."/>
            <person name="Kiefer A.F."/>
            <person name="Nichols A."/>
            <person name="Cepeda A.J."/>
            <person name="Yan W."/>
            <person name="Fan B."/>
            <person name="Jiang Y."/>
            <person name="Adhikari A."/>
            <person name="Zheng C.-J."/>
            <person name="Schuster L."/>
            <person name="Cowan T.M."/>
            <person name="Smanski M.J."/>
            <person name="Chevrette M.G."/>
            <person name="De Carvalho L.P.S."/>
            <person name="Shen B."/>
        </authorList>
    </citation>
    <scope>NUCLEOTIDE SEQUENCE [LARGE SCALE GENOMIC DNA]</scope>
    <source>
        <strain evidence="7 8">NPDC033843</strain>
    </source>
</reference>
<evidence type="ECO:0000256" key="3">
    <source>
        <dbReference type="ARBA" id="ARBA00022827"/>
    </source>
</evidence>
<evidence type="ECO:0000256" key="2">
    <source>
        <dbReference type="ARBA" id="ARBA00022630"/>
    </source>
</evidence>
<dbReference type="InterPro" id="IPR050315">
    <property type="entry name" value="FAD-oxidoreductase_2"/>
</dbReference>
<evidence type="ECO:0000313" key="8">
    <source>
        <dbReference type="Proteomes" id="UP001550739"/>
    </source>
</evidence>
<comment type="caution">
    <text evidence="7">The sequence shown here is derived from an EMBL/GenBank/DDBJ whole genome shotgun (WGS) entry which is preliminary data.</text>
</comment>
<dbReference type="RefSeq" id="WP_361703805.1">
    <property type="nucleotide sequence ID" value="NZ_JBEZVE010000010.1"/>
</dbReference>
<dbReference type="SUPFAM" id="SSF56425">
    <property type="entry name" value="Succinate dehydrogenase/fumarate reductase flavoprotein, catalytic domain"/>
    <property type="match status" value="1"/>
</dbReference>
<evidence type="ECO:0000259" key="6">
    <source>
        <dbReference type="Pfam" id="PF00890"/>
    </source>
</evidence>
<name>A0ABV2ZKQ5_9ACTN</name>